<comment type="caution">
    <text evidence="1">The sequence shown here is derived from an EMBL/GenBank/DDBJ whole genome shotgun (WGS) entry which is preliminary data.</text>
</comment>
<evidence type="ECO:0000313" key="2">
    <source>
        <dbReference type="Proteomes" id="UP000886501"/>
    </source>
</evidence>
<proteinExistence type="predicted"/>
<protein>
    <submittedName>
        <fullName evidence="1">Uncharacterized protein</fullName>
    </submittedName>
</protein>
<name>A0ACB6ZBD8_THEGA</name>
<dbReference type="Proteomes" id="UP000886501">
    <property type="component" value="Unassembled WGS sequence"/>
</dbReference>
<keyword evidence="2" id="KW-1185">Reference proteome</keyword>
<dbReference type="EMBL" id="MU118044">
    <property type="protein sequence ID" value="KAF9646961.1"/>
    <property type="molecule type" value="Genomic_DNA"/>
</dbReference>
<organism evidence="1 2">
    <name type="scientific">Thelephora ganbajun</name>
    <name type="common">Ganba fungus</name>
    <dbReference type="NCBI Taxonomy" id="370292"/>
    <lineage>
        <taxon>Eukaryota</taxon>
        <taxon>Fungi</taxon>
        <taxon>Dikarya</taxon>
        <taxon>Basidiomycota</taxon>
        <taxon>Agaricomycotina</taxon>
        <taxon>Agaricomycetes</taxon>
        <taxon>Thelephorales</taxon>
        <taxon>Thelephoraceae</taxon>
        <taxon>Thelephora</taxon>
    </lineage>
</organism>
<reference evidence="1" key="1">
    <citation type="submission" date="2019-10" db="EMBL/GenBank/DDBJ databases">
        <authorList>
            <consortium name="DOE Joint Genome Institute"/>
            <person name="Kuo A."/>
            <person name="Miyauchi S."/>
            <person name="Kiss E."/>
            <person name="Drula E."/>
            <person name="Kohler A."/>
            <person name="Sanchez-Garcia M."/>
            <person name="Andreopoulos B."/>
            <person name="Barry K.W."/>
            <person name="Bonito G."/>
            <person name="Buee M."/>
            <person name="Carver A."/>
            <person name="Chen C."/>
            <person name="Cichocki N."/>
            <person name="Clum A."/>
            <person name="Culley D."/>
            <person name="Crous P.W."/>
            <person name="Fauchery L."/>
            <person name="Girlanda M."/>
            <person name="Hayes R."/>
            <person name="Keri Z."/>
            <person name="Labutti K."/>
            <person name="Lipzen A."/>
            <person name="Lombard V."/>
            <person name="Magnuson J."/>
            <person name="Maillard F."/>
            <person name="Morin E."/>
            <person name="Murat C."/>
            <person name="Nolan M."/>
            <person name="Ohm R."/>
            <person name="Pangilinan J."/>
            <person name="Pereira M."/>
            <person name="Perotto S."/>
            <person name="Peter M."/>
            <person name="Riley R."/>
            <person name="Sitrit Y."/>
            <person name="Stielow B."/>
            <person name="Szollosi G."/>
            <person name="Zifcakova L."/>
            <person name="Stursova M."/>
            <person name="Spatafora J.W."/>
            <person name="Tedersoo L."/>
            <person name="Vaario L.-M."/>
            <person name="Yamada A."/>
            <person name="Yan M."/>
            <person name="Wang P."/>
            <person name="Xu J."/>
            <person name="Bruns T."/>
            <person name="Baldrian P."/>
            <person name="Vilgalys R."/>
            <person name="Henrissat B."/>
            <person name="Grigoriev I.V."/>
            <person name="Hibbett D."/>
            <person name="Nagy L.G."/>
            <person name="Martin F.M."/>
        </authorList>
    </citation>
    <scope>NUCLEOTIDE SEQUENCE</scope>
    <source>
        <strain evidence="1">P2</strain>
    </source>
</reference>
<accession>A0ACB6ZBD8</accession>
<feature type="non-terminal residue" evidence="1">
    <location>
        <position position="379"/>
    </location>
</feature>
<sequence>KPLPPDLLLVIFIHGFKGTDSTFSSFPKRLEHVLSKSVDNVVTECIVFPEYETKGELTAAVQVFSEWLTKLVLEKEVANGSGGGAGKAKIVLCGHSMGGLLAADALIQFVQNRPDVDAPLWPRIIACLAFDTPYLGLHPHVFKHQATKAAEVVQTTKTFVSDVMKAINQNNQPTAVAVTKQPVAALPPPEHATGTGGFWQRWGTTALAVGGAVIAAGAAATAAYYNKEEIGIGYTWAADHMKYVGNIWDEGELNKRLNTIVGYDKKMGILFRTFYTMLPASPPSFMDHRTFIILPKRKFSFSVPNEGDVADHFLKAPNGLASDEIQAHTGMFEAKTNDGYYQLGLETSRVIREAVMLARGVVEAESEKVKHDITANEEL</sequence>
<gene>
    <name evidence="1" type="ORF">BDM02DRAFT_3083890</name>
</gene>
<evidence type="ECO:0000313" key="1">
    <source>
        <dbReference type="EMBL" id="KAF9646961.1"/>
    </source>
</evidence>
<feature type="non-terminal residue" evidence="1">
    <location>
        <position position="1"/>
    </location>
</feature>
<reference evidence="1" key="2">
    <citation type="journal article" date="2020" name="Nat. Commun.">
        <title>Large-scale genome sequencing of mycorrhizal fungi provides insights into the early evolution of symbiotic traits.</title>
        <authorList>
            <person name="Miyauchi S."/>
            <person name="Kiss E."/>
            <person name="Kuo A."/>
            <person name="Drula E."/>
            <person name="Kohler A."/>
            <person name="Sanchez-Garcia M."/>
            <person name="Morin E."/>
            <person name="Andreopoulos B."/>
            <person name="Barry K.W."/>
            <person name="Bonito G."/>
            <person name="Buee M."/>
            <person name="Carver A."/>
            <person name="Chen C."/>
            <person name="Cichocki N."/>
            <person name="Clum A."/>
            <person name="Culley D."/>
            <person name="Crous P.W."/>
            <person name="Fauchery L."/>
            <person name="Girlanda M."/>
            <person name="Hayes R.D."/>
            <person name="Keri Z."/>
            <person name="LaButti K."/>
            <person name="Lipzen A."/>
            <person name="Lombard V."/>
            <person name="Magnuson J."/>
            <person name="Maillard F."/>
            <person name="Murat C."/>
            <person name="Nolan M."/>
            <person name="Ohm R.A."/>
            <person name="Pangilinan J."/>
            <person name="Pereira M.F."/>
            <person name="Perotto S."/>
            <person name="Peter M."/>
            <person name="Pfister S."/>
            <person name="Riley R."/>
            <person name="Sitrit Y."/>
            <person name="Stielow J.B."/>
            <person name="Szollosi G."/>
            <person name="Zifcakova L."/>
            <person name="Stursova M."/>
            <person name="Spatafora J.W."/>
            <person name="Tedersoo L."/>
            <person name="Vaario L.M."/>
            <person name="Yamada A."/>
            <person name="Yan M."/>
            <person name="Wang P."/>
            <person name="Xu J."/>
            <person name="Bruns T."/>
            <person name="Baldrian P."/>
            <person name="Vilgalys R."/>
            <person name="Dunand C."/>
            <person name="Henrissat B."/>
            <person name="Grigoriev I.V."/>
            <person name="Hibbett D."/>
            <person name="Nagy L.G."/>
            <person name="Martin F.M."/>
        </authorList>
    </citation>
    <scope>NUCLEOTIDE SEQUENCE</scope>
    <source>
        <strain evidence="1">P2</strain>
    </source>
</reference>